<evidence type="ECO:0000256" key="2">
    <source>
        <dbReference type="ARBA" id="ARBA00023015"/>
    </source>
</evidence>
<dbReference type="InterPro" id="IPR050797">
    <property type="entry name" value="Carb_Metab_Trans_Reg"/>
</dbReference>
<dbReference type="EMBL" id="JAUKTV010000022">
    <property type="protein sequence ID" value="KAK0704154.1"/>
    <property type="molecule type" value="Genomic_DNA"/>
</dbReference>
<feature type="region of interest" description="Disordered" evidence="7">
    <location>
        <begin position="355"/>
        <end position="382"/>
    </location>
</feature>
<accession>A0AA39ZV84</accession>
<protein>
    <recommendedName>
        <fullName evidence="8">Zn(2)-C6 fungal-type domain-containing protein</fullName>
    </recommendedName>
</protein>
<keyword evidence="5" id="KW-0539">Nucleus</keyword>
<proteinExistence type="predicted"/>
<dbReference type="PROSITE" id="PS50048">
    <property type="entry name" value="ZN2_CY6_FUNGAL_2"/>
    <property type="match status" value="1"/>
</dbReference>
<dbReference type="PANTHER" id="PTHR31668:SF26">
    <property type="entry name" value="GLUCOSE TRANSPORT TRANSCRIPTION REGULATOR RGT1-RELATED"/>
    <property type="match status" value="1"/>
</dbReference>
<dbReference type="Pfam" id="PF00172">
    <property type="entry name" value="Zn_clus"/>
    <property type="match status" value="1"/>
</dbReference>
<feature type="compositionally biased region" description="Polar residues" evidence="7">
    <location>
        <begin position="451"/>
        <end position="475"/>
    </location>
</feature>
<evidence type="ECO:0000256" key="7">
    <source>
        <dbReference type="SAM" id="MobiDB-lite"/>
    </source>
</evidence>
<keyword evidence="3" id="KW-0238">DNA-binding</keyword>
<dbReference type="GO" id="GO:0000981">
    <property type="term" value="F:DNA-binding transcription factor activity, RNA polymerase II-specific"/>
    <property type="evidence" value="ECO:0007669"/>
    <property type="project" value="InterPro"/>
</dbReference>
<dbReference type="CDD" id="cd00067">
    <property type="entry name" value="GAL4"/>
    <property type="match status" value="1"/>
</dbReference>
<dbReference type="SUPFAM" id="SSF57701">
    <property type="entry name" value="Zn2/Cys6 DNA-binding domain"/>
    <property type="match status" value="1"/>
</dbReference>
<dbReference type="GO" id="GO:0008270">
    <property type="term" value="F:zinc ion binding"/>
    <property type="evidence" value="ECO:0007669"/>
    <property type="project" value="InterPro"/>
</dbReference>
<feature type="region of interest" description="Disordered" evidence="7">
    <location>
        <begin position="129"/>
        <end position="165"/>
    </location>
</feature>
<feature type="coiled-coil region" evidence="6">
    <location>
        <begin position="169"/>
        <end position="226"/>
    </location>
</feature>
<evidence type="ECO:0000256" key="5">
    <source>
        <dbReference type="ARBA" id="ARBA00023242"/>
    </source>
</evidence>
<feature type="compositionally biased region" description="Basic and acidic residues" evidence="7">
    <location>
        <begin position="63"/>
        <end position="77"/>
    </location>
</feature>
<evidence type="ECO:0000256" key="3">
    <source>
        <dbReference type="ARBA" id="ARBA00023125"/>
    </source>
</evidence>
<keyword evidence="4" id="KW-0804">Transcription</keyword>
<feature type="region of interest" description="Disordered" evidence="7">
    <location>
        <begin position="1"/>
        <end position="77"/>
    </location>
</feature>
<name>A0AA39ZV84_9PEZI</name>
<feature type="domain" description="Zn(2)-C6 fungal-type" evidence="8">
    <location>
        <begin position="286"/>
        <end position="320"/>
    </location>
</feature>
<evidence type="ECO:0000256" key="6">
    <source>
        <dbReference type="SAM" id="Coils"/>
    </source>
</evidence>
<dbReference type="Gene3D" id="4.10.240.10">
    <property type="entry name" value="Zn(2)-C6 fungal-type DNA-binding domain"/>
    <property type="match status" value="1"/>
</dbReference>
<dbReference type="AlphaFoldDB" id="A0AA39ZV84"/>
<keyword evidence="1" id="KW-0479">Metal-binding</keyword>
<dbReference type="Proteomes" id="UP001172159">
    <property type="component" value="Unassembled WGS sequence"/>
</dbReference>
<feature type="compositionally biased region" description="Low complexity" evidence="7">
    <location>
        <begin position="131"/>
        <end position="145"/>
    </location>
</feature>
<dbReference type="SMART" id="SM00066">
    <property type="entry name" value="GAL4"/>
    <property type="match status" value="1"/>
</dbReference>
<feature type="compositionally biased region" description="Low complexity" evidence="7">
    <location>
        <begin position="152"/>
        <end position="165"/>
    </location>
</feature>
<keyword evidence="10" id="KW-1185">Reference proteome</keyword>
<sequence length="691" mass="77148">MDVTKPDPDAEGVVMQQSYPSPMVDTADAQYYQLANHREHDSQMTAHQGGQDVPDGLPNLGAHQEHQEHHEHQDHHDLHELQELQEPPTPQQQHDSRPQVSADELQLAAQLTQGLTQGMSQMMTPADMAAVESQVQEQQPLPQQMGEDHQQQHQQQQPEVQPQSVPNLQEQLEASLQNHERELQNQNHNLQNQNHEHELQSHNHELQGHEHELQAHNHELQNHELQVQNVMPHHEQAQTQHHFSQNPPPPPHLPPHLSMDHMPNVHTQYQIPDSTPPRKRSKVSRACDECRRKKIKCDAQSEASEQACSNCRRSSAQCLFSRVPQKRGPSKGYIKELADRINSIEGKLNSNVTADGLEDTTRRSSSEAFASPVLGDDSRKRPFSSISADPYAAAGSPNRISTTTYGAEHRPILPYVHPDFRPPNPASTNDLALKTMPPLPTFPAGKDLGIQPQTTDSIMDGISSNGTRGPTHQPDQQQQQLPEIDDAAFDKYLEAIHPTFPVLASSKARVQSLLWQASFTLQNAFHQAFFAMIRPFAPDAPAGDMMAASRLLHAEQSQGRRSPPENLLRLQVLIMLVIAADCHGVSGGTAEWKTEILGQAAGLGYVMGLHTRRVPEEVGEEGLDPNSDENVALRGWWVLVMLDRWDAVGRGRPTMVANNTVVVLPGVRFVVGEVVWGLIREYIPCSFERGE</sequence>
<organism evidence="9 10">
    <name type="scientific">Apiosordaria backusii</name>
    <dbReference type="NCBI Taxonomy" id="314023"/>
    <lineage>
        <taxon>Eukaryota</taxon>
        <taxon>Fungi</taxon>
        <taxon>Dikarya</taxon>
        <taxon>Ascomycota</taxon>
        <taxon>Pezizomycotina</taxon>
        <taxon>Sordariomycetes</taxon>
        <taxon>Sordariomycetidae</taxon>
        <taxon>Sordariales</taxon>
        <taxon>Lasiosphaeriaceae</taxon>
        <taxon>Apiosordaria</taxon>
    </lineage>
</organism>
<comment type="caution">
    <text evidence="9">The sequence shown here is derived from an EMBL/GenBank/DDBJ whole genome shotgun (WGS) entry which is preliminary data.</text>
</comment>
<feature type="region of interest" description="Disordered" evidence="7">
    <location>
        <begin position="234"/>
        <end position="260"/>
    </location>
</feature>
<dbReference type="GO" id="GO:0003677">
    <property type="term" value="F:DNA binding"/>
    <property type="evidence" value="ECO:0007669"/>
    <property type="project" value="UniProtKB-KW"/>
</dbReference>
<gene>
    <name evidence="9" type="ORF">B0T21DRAFT_299409</name>
</gene>
<keyword evidence="2" id="KW-0805">Transcription regulation</keyword>
<reference evidence="9" key="1">
    <citation type="submission" date="2023-06" db="EMBL/GenBank/DDBJ databases">
        <title>Genome-scale phylogeny and comparative genomics of the fungal order Sordariales.</title>
        <authorList>
            <consortium name="Lawrence Berkeley National Laboratory"/>
            <person name="Hensen N."/>
            <person name="Bonometti L."/>
            <person name="Westerberg I."/>
            <person name="Brannstrom I.O."/>
            <person name="Guillou S."/>
            <person name="Cros-Aarteil S."/>
            <person name="Calhoun S."/>
            <person name="Haridas S."/>
            <person name="Kuo A."/>
            <person name="Mondo S."/>
            <person name="Pangilinan J."/>
            <person name="Riley R."/>
            <person name="Labutti K."/>
            <person name="Andreopoulos B."/>
            <person name="Lipzen A."/>
            <person name="Chen C."/>
            <person name="Yanf M."/>
            <person name="Daum C."/>
            <person name="Ng V."/>
            <person name="Clum A."/>
            <person name="Steindorff A."/>
            <person name="Ohm R."/>
            <person name="Martin F."/>
            <person name="Silar P."/>
            <person name="Natvig D."/>
            <person name="Lalanne C."/>
            <person name="Gautier V."/>
            <person name="Ament-Velasquez S.L."/>
            <person name="Kruys A."/>
            <person name="Hutchinson M.I."/>
            <person name="Powell A.J."/>
            <person name="Barry K."/>
            <person name="Miller A.N."/>
            <person name="Grigoriev I.V."/>
            <person name="Debuchy R."/>
            <person name="Gladieux P."/>
            <person name="Thoren M.H."/>
            <person name="Johannesson H."/>
        </authorList>
    </citation>
    <scope>NUCLEOTIDE SEQUENCE</scope>
    <source>
        <strain evidence="9">CBS 540.89</strain>
    </source>
</reference>
<evidence type="ECO:0000256" key="1">
    <source>
        <dbReference type="ARBA" id="ARBA00022723"/>
    </source>
</evidence>
<evidence type="ECO:0000259" key="8">
    <source>
        <dbReference type="PROSITE" id="PS50048"/>
    </source>
</evidence>
<dbReference type="PANTHER" id="PTHR31668">
    <property type="entry name" value="GLUCOSE TRANSPORT TRANSCRIPTION REGULATOR RGT1-RELATED-RELATED"/>
    <property type="match status" value="1"/>
</dbReference>
<dbReference type="PROSITE" id="PS00463">
    <property type="entry name" value="ZN2_CY6_FUNGAL_1"/>
    <property type="match status" value="1"/>
</dbReference>
<dbReference type="InterPro" id="IPR001138">
    <property type="entry name" value="Zn2Cys6_DnaBD"/>
</dbReference>
<dbReference type="CDD" id="cd12148">
    <property type="entry name" value="fungal_TF_MHR"/>
    <property type="match status" value="1"/>
</dbReference>
<evidence type="ECO:0000313" key="9">
    <source>
        <dbReference type="EMBL" id="KAK0704154.1"/>
    </source>
</evidence>
<keyword evidence="6" id="KW-0175">Coiled coil</keyword>
<feature type="region of interest" description="Disordered" evidence="7">
    <location>
        <begin position="442"/>
        <end position="479"/>
    </location>
</feature>
<dbReference type="InterPro" id="IPR036864">
    <property type="entry name" value="Zn2-C6_fun-type_DNA-bd_sf"/>
</dbReference>
<evidence type="ECO:0000256" key="4">
    <source>
        <dbReference type="ARBA" id="ARBA00023163"/>
    </source>
</evidence>
<evidence type="ECO:0000313" key="10">
    <source>
        <dbReference type="Proteomes" id="UP001172159"/>
    </source>
</evidence>